<dbReference type="SUPFAM" id="SSF48371">
    <property type="entry name" value="ARM repeat"/>
    <property type="match status" value="1"/>
</dbReference>
<dbReference type="EMBL" id="BRYB01002555">
    <property type="protein sequence ID" value="GMI21713.1"/>
    <property type="molecule type" value="Genomic_DNA"/>
</dbReference>
<gene>
    <name evidence="1" type="ORF">TeGR_g14723</name>
</gene>
<dbReference type="Proteomes" id="UP001165060">
    <property type="component" value="Unassembled WGS sequence"/>
</dbReference>
<dbReference type="InterPro" id="IPR016024">
    <property type="entry name" value="ARM-type_fold"/>
</dbReference>
<evidence type="ECO:0000313" key="1">
    <source>
        <dbReference type="EMBL" id="GMI21713.1"/>
    </source>
</evidence>
<dbReference type="InterPro" id="IPR011989">
    <property type="entry name" value="ARM-like"/>
</dbReference>
<comment type="caution">
    <text evidence="1">The sequence shown here is derived from an EMBL/GenBank/DDBJ whole genome shotgun (WGS) entry which is preliminary data.</text>
</comment>
<dbReference type="Gene3D" id="1.25.10.10">
    <property type="entry name" value="Leucine-rich Repeat Variant"/>
    <property type="match status" value="1"/>
</dbReference>
<organism evidence="1 2">
    <name type="scientific">Tetraparma gracilis</name>
    <dbReference type="NCBI Taxonomy" id="2962635"/>
    <lineage>
        <taxon>Eukaryota</taxon>
        <taxon>Sar</taxon>
        <taxon>Stramenopiles</taxon>
        <taxon>Ochrophyta</taxon>
        <taxon>Bolidophyceae</taxon>
        <taxon>Parmales</taxon>
        <taxon>Triparmaceae</taxon>
        <taxon>Tetraparma</taxon>
    </lineage>
</organism>
<keyword evidence="2" id="KW-1185">Reference proteome</keyword>
<protein>
    <submittedName>
        <fullName evidence="1">Uncharacterized protein</fullName>
    </submittedName>
</protein>
<evidence type="ECO:0000313" key="2">
    <source>
        <dbReference type="Proteomes" id="UP001165060"/>
    </source>
</evidence>
<sequence>MPDYSDWAREISEGSEERRVGMLGGIIEQLKACWGDMDNENGPHVLLVKHAEFMATLVSLACDPSAVGKTATCVIAWLAKPKMNRLPLLQFSGLLDALVTPHVDHALIALSRLSRVKDEAQRVAMATNTALVDLLVANVGRNNDARVVLFSLCKLDSNRALLYAHPGLIAAVTDATRVPACAHDAVTALGRMSSSGPLRMPMLRNPLVLDALLRAAGSGIDQVSDDGITCLYFLSVESENRVLMRDDVRIMDALTARIDDDVSKMALFLICYDGDLPDDPPPSLDLSLFCSRPFHHQLSLVKALIREHPEQLSMPDSSGRTPLKLAKAAHLPAPVISLVRDCAMAAAADFSLAHLVGYTHSGIALARAQRHTLMCSLVHLADAPAQPAVEDSRGELNPGKALKGYLDGGIDPWSIIGPFAY</sequence>
<reference evidence="1 2" key="1">
    <citation type="journal article" date="2023" name="Commun. Biol.">
        <title>Genome analysis of Parmales, the sister group of diatoms, reveals the evolutionary specialization of diatoms from phago-mixotrophs to photoautotrophs.</title>
        <authorList>
            <person name="Ban H."/>
            <person name="Sato S."/>
            <person name="Yoshikawa S."/>
            <person name="Yamada K."/>
            <person name="Nakamura Y."/>
            <person name="Ichinomiya M."/>
            <person name="Sato N."/>
            <person name="Blanc-Mathieu R."/>
            <person name="Endo H."/>
            <person name="Kuwata A."/>
            <person name="Ogata H."/>
        </authorList>
    </citation>
    <scope>NUCLEOTIDE SEQUENCE [LARGE SCALE GENOMIC DNA]</scope>
</reference>
<proteinExistence type="predicted"/>
<accession>A0ABQ6M8L2</accession>
<name>A0ABQ6M8L2_9STRA</name>